<sequence length="691" mass="79135">MAVFNKIIRWALLVLFAGAFLSMALASHTDTTIISSTSILAMMIILFSIIKWLYKKISRLSDRIKGYLLWVTWLAMLVIQIVVVFTINVGVFGDPIKMLQMATHLANHHYDWFEWIRQYPNLVPLTALYTGFFHLSTWTGIPFLAFFYGFNVLVTSAIVALIFYLIWRRNRTMAVIAGFLSLITPFFYTFLLNVGYSDGPAILTSLGLILIYEIAEQRKNFRWGLGIFTVLLFSIAYLMRPNIVILLAAFLLMMLLSFKQRKTNFTFQLNLRMFASSIVGVLLASQVSKLLFKIFHYNKNNSDVFPTLHWLYMGLNPTSGGKYTVADRFYTLHHYGFQTASQADWAGIMRRLSAYNPLTLSIHWLAKFFTLWSSGTFQTSTDYQVRWQLAPKFLIDHMITVDVLNETYTKAIIALLLLAIVIYIWRNRHFKLSSLTLILFFIIGISLFHALLWEVKIRYQFMTIGALLFIGYTELGAWIEEPLTMPKALQGHKFALITLPILGVASILTMNLIPNDKLLSPVSSYRWAQSSVQKSGDHTTIAQGQQISQVVQLGSSSSNLQLITEYSQPLDLYIDQWQGGQWQPIITTKVKAHTLSQNIKHPFTSGKYRITLQNNTLYPAELASAQKLYTTPDRLLANDPKNDNSTLVFTFWRSSSQKTIYSPTVINGFTLLLIATWSTLLYSELKNKREY</sequence>
<dbReference type="OrthoDB" id="2240371at2"/>
<feature type="signal peptide" evidence="2">
    <location>
        <begin position="1"/>
        <end position="26"/>
    </location>
</feature>
<feature type="transmembrane region" description="Helical" evidence="1">
    <location>
        <begin position="66"/>
        <end position="91"/>
    </location>
</feature>
<feature type="transmembrane region" description="Helical" evidence="1">
    <location>
        <begin position="432"/>
        <end position="453"/>
    </location>
</feature>
<organism evidence="3 4">
    <name type="scientific">Weissella muntiaci</name>
    <dbReference type="NCBI Taxonomy" id="2508881"/>
    <lineage>
        <taxon>Bacteria</taxon>
        <taxon>Bacillati</taxon>
        <taxon>Bacillota</taxon>
        <taxon>Bacilli</taxon>
        <taxon>Lactobacillales</taxon>
        <taxon>Lactobacillaceae</taxon>
        <taxon>Weissella</taxon>
    </lineage>
</organism>
<keyword evidence="4" id="KW-1185">Reference proteome</keyword>
<proteinExistence type="predicted"/>
<feature type="transmembrane region" description="Helical" evidence="1">
    <location>
        <begin position="271"/>
        <end position="292"/>
    </location>
</feature>
<dbReference type="EMBL" id="SDGZ01000020">
    <property type="protein sequence ID" value="TYC48427.1"/>
    <property type="molecule type" value="Genomic_DNA"/>
</dbReference>
<dbReference type="AlphaFoldDB" id="A0A6C2C3P3"/>
<feature type="transmembrane region" description="Helical" evidence="1">
    <location>
        <begin position="660"/>
        <end position="682"/>
    </location>
</feature>
<feature type="chain" id="PRO_5038962459" evidence="2">
    <location>
        <begin position="27"/>
        <end position="691"/>
    </location>
</feature>
<dbReference type="Proteomes" id="UP000371977">
    <property type="component" value="Unassembled WGS sequence"/>
</dbReference>
<accession>A0A6C2C3P3</accession>
<dbReference type="RefSeq" id="WP_148623173.1">
    <property type="nucleotide sequence ID" value="NZ_SDGZ01000020.1"/>
</dbReference>
<evidence type="ECO:0000256" key="1">
    <source>
        <dbReference type="SAM" id="Phobius"/>
    </source>
</evidence>
<feature type="transmembrane region" description="Helical" evidence="1">
    <location>
        <begin position="459"/>
        <end position="479"/>
    </location>
</feature>
<keyword evidence="1" id="KW-0472">Membrane</keyword>
<feature type="transmembrane region" description="Helical" evidence="1">
    <location>
        <begin position="407"/>
        <end position="425"/>
    </location>
</feature>
<name>A0A6C2C3P3_9LACO</name>
<keyword evidence="1" id="KW-1133">Transmembrane helix</keyword>
<protein>
    <submittedName>
        <fullName evidence="3">Uncharacterized protein</fullName>
    </submittedName>
</protein>
<feature type="transmembrane region" description="Helical" evidence="1">
    <location>
        <begin position="173"/>
        <end position="191"/>
    </location>
</feature>
<comment type="caution">
    <text evidence="3">The sequence shown here is derived from an EMBL/GenBank/DDBJ whole genome shotgun (WGS) entry which is preliminary data.</text>
</comment>
<reference evidence="3 4" key="1">
    <citation type="submission" date="2019-01" db="EMBL/GenBank/DDBJ databases">
        <title>Weissella sp. nov., a novel lactic acid bacterium isolated from animal feces.</title>
        <authorList>
            <person name="Wang L.-T."/>
        </authorList>
    </citation>
    <scope>NUCLEOTIDE SEQUENCE [LARGE SCALE GENOMIC DNA]</scope>
    <source>
        <strain evidence="3 4">8H-2</strain>
    </source>
</reference>
<gene>
    <name evidence="3" type="ORF">ESZ50_08680</name>
</gene>
<feature type="transmembrane region" description="Helical" evidence="1">
    <location>
        <begin position="491"/>
        <end position="513"/>
    </location>
</feature>
<evidence type="ECO:0000256" key="2">
    <source>
        <dbReference type="SAM" id="SignalP"/>
    </source>
</evidence>
<keyword evidence="1" id="KW-0812">Transmembrane</keyword>
<evidence type="ECO:0000313" key="3">
    <source>
        <dbReference type="EMBL" id="TYC48427.1"/>
    </source>
</evidence>
<evidence type="ECO:0000313" key="4">
    <source>
        <dbReference type="Proteomes" id="UP000371977"/>
    </source>
</evidence>
<keyword evidence="2" id="KW-0732">Signal</keyword>
<feature type="transmembrane region" description="Helical" evidence="1">
    <location>
        <begin position="36"/>
        <end position="54"/>
    </location>
</feature>
<feature type="transmembrane region" description="Helical" evidence="1">
    <location>
        <begin position="143"/>
        <end position="166"/>
    </location>
</feature>